<dbReference type="AlphaFoldDB" id="A0A1I8QCK5"/>
<name>A0A1I8QCK5_STOCA</name>
<keyword evidence="2" id="KW-0576">Peroxisome</keyword>
<evidence type="ECO:0000313" key="6">
    <source>
        <dbReference type="Proteomes" id="UP000095300"/>
    </source>
</evidence>
<dbReference type="OrthoDB" id="10253869at2759"/>
<accession>A0A1I8QCK5</accession>
<dbReference type="InterPro" id="IPR020845">
    <property type="entry name" value="AMP-binding_CS"/>
</dbReference>
<reference evidence="5" key="1">
    <citation type="submission" date="2020-05" db="UniProtKB">
        <authorList>
            <consortium name="EnsemblMetazoa"/>
        </authorList>
    </citation>
    <scope>IDENTIFICATION</scope>
    <source>
        <strain evidence="5">USDA</strain>
    </source>
</reference>
<dbReference type="KEGG" id="scac:106080691"/>
<proteinExistence type="predicted"/>
<dbReference type="GO" id="GO:0005777">
    <property type="term" value="C:peroxisome"/>
    <property type="evidence" value="ECO:0007669"/>
    <property type="project" value="UniProtKB-SubCell"/>
</dbReference>
<dbReference type="VEuPathDB" id="VectorBase:SCAU015911"/>
<dbReference type="STRING" id="35570.A0A1I8QCK5"/>
<dbReference type="GO" id="GO:0046949">
    <property type="term" value="P:fatty-acyl-CoA biosynthetic process"/>
    <property type="evidence" value="ECO:0007669"/>
    <property type="project" value="TreeGrafter"/>
</dbReference>
<dbReference type="Proteomes" id="UP000095300">
    <property type="component" value="Unassembled WGS sequence"/>
</dbReference>
<sequence length="552" mass="61028">MQFAMIKLTGTSYNANEKIWSGPITKNLYSGDMTVGEAIVIQLLKTPNKVIQIVDSTGETLTAQEFVEHSMTLAKSMLELGIKCKNVVGYYARHSIHLATVILASCLCGTPVSGLYAEFDKDTIINIYGKTRPSIIFCDKFNFEKAHHANAQLNLNAKLVLMTGSLEGVATINDLLTTKHQSMRLSEFPCTNLKSSDTAVILCSSGTTGSPKGSMGSHETLLHSNCYATATIDSVLLSFSTMYWASGLLNLFSSLLNSTLRIVPDKPYSPEYFLYLVKRYQVTHVFVNCTQMAELVLKFSKEELKEGFESIDTILCGGSKVPQTIQEKCLDAFSTDKLRPGFCIGYGMSEIVGILSYNGGYPHEFKPQTEGKLWTNRQVCIVDENYQRLGPNETGELMVYNSHTWLGYYNDPATTAKVMDGQWLHTGDMGYFDDSGFLHLMGRNKDMFKWKGFQICPQPIEDVLLRLTGVAEVCVFPKPDLVAGNLASCAIVRTKDNAGEALTADMVHAFLNSNLDSFFGMKGGVNFVESIPKTSTGKMQRNQVLAMICEEI</sequence>
<dbReference type="InterPro" id="IPR042099">
    <property type="entry name" value="ANL_N_sf"/>
</dbReference>
<evidence type="ECO:0000256" key="2">
    <source>
        <dbReference type="ARBA" id="ARBA00023140"/>
    </source>
</evidence>
<dbReference type="Gene3D" id="3.40.50.12780">
    <property type="entry name" value="N-terminal domain of ligase-like"/>
    <property type="match status" value="1"/>
</dbReference>
<dbReference type="PANTHER" id="PTHR24096:SF353">
    <property type="entry name" value="GH16244P-RELATED"/>
    <property type="match status" value="1"/>
</dbReference>
<evidence type="ECO:0000256" key="1">
    <source>
        <dbReference type="ARBA" id="ARBA00004275"/>
    </source>
</evidence>
<dbReference type="GO" id="GO:0004467">
    <property type="term" value="F:long-chain fatty acid-CoA ligase activity"/>
    <property type="evidence" value="ECO:0007669"/>
    <property type="project" value="TreeGrafter"/>
</dbReference>
<dbReference type="Gene3D" id="3.30.300.30">
    <property type="match status" value="1"/>
</dbReference>
<dbReference type="InterPro" id="IPR025110">
    <property type="entry name" value="AMP-bd_C"/>
</dbReference>
<dbReference type="Pfam" id="PF00501">
    <property type="entry name" value="AMP-binding"/>
    <property type="match status" value="1"/>
</dbReference>
<keyword evidence="6" id="KW-1185">Reference proteome</keyword>
<evidence type="ECO:0000259" key="4">
    <source>
        <dbReference type="Pfam" id="PF13193"/>
    </source>
</evidence>
<evidence type="ECO:0000313" key="5">
    <source>
        <dbReference type="EnsemblMetazoa" id="SCAU015911-PA"/>
    </source>
</evidence>
<protein>
    <recommendedName>
        <fullName evidence="7">AMP-dependent synthetase/ligase domain-containing protein</fullName>
    </recommendedName>
</protein>
<feature type="domain" description="AMP-dependent synthetase/ligase" evidence="3">
    <location>
        <begin position="45"/>
        <end position="409"/>
    </location>
</feature>
<feature type="domain" description="AMP-binding enzyme C-terminal" evidence="4">
    <location>
        <begin position="460"/>
        <end position="538"/>
    </location>
</feature>
<comment type="subcellular location">
    <subcellularLocation>
        <location evidence="1">Peroxisome</location>
    </subcellularLocation>
</comment>
<dbReference type="PANTHER" id="PTHR24096">
    <property type="entry name" value="LONG-CHAIN-FATTY-ACID--COA LIGASE"/>
    <property type="match status" value="1"/>
</dbReference>
<evidence type="ECO:0008006" key="7">
    <source>
        <dbReference type="Google" id="ProtNLM"/>
    </source>
</evidence>
<dbReference type="Pfam" id="PF13193">
    <property type="entry name" value="AMP-binding_C"/>
    <property type="match status" value="1"/>
</dbReference>
<dbReference type="PROSITE" id="PS00455">
    <property type="entry name" value="AMP_BINDING"/>
    <property type="match status" value="1"/>
</dbReference>
<dbReference type="InterPro" id="IPR000873">
    <property type="entry name" value="AMP-dep_synth/lig_dom"/>
</dbReference>
<dbReference type="InterPro" id="IPR045851">
    <property type="entry name" value="AMP-bd_C_sf"/>
</dbReference>
<organism evidence="5 6">
    <name type="scientific">Stomoxys calcitrans</name>
    <name type="common">Stable fly</name>
    <name type="synonym">Conops calcitrans</name>
    <dbReference type="NCBI Taxonomy" id="35570"/>
    <lineage>
        <taxon>Eukaryota</taxon>
        <taxon>Metazoa</taxon>
        <taxon>Ecdysozoa</taxon>
        <taxon>Arthropoda</taxon>
        <taxon>Hexapoda</taxon>
        <taxon>Insecta</taxon>
        <taxon>Pterygota</taxon>
        <taxon>Neoptera</taxon>
        <taxon>Endopterygota</taxon>
        <taxon>Diptera</taxon>
        <taxon>Brachycera</taxon>
        <taxon>Muscomorpha</taxon>
        <taxon>Muscoidea</taxon>
        <taxon>Muscidae</taxon>
        <taxon>Stomoxys</taxon>
    </lineage>
</organism>
<evidence type="ECO:0000259" key="3">
    <source>
        <dbReference type="Pfam" id="PF00501"/>
    </source>
</evidence>
<dbReference type="FunFam" id="3.40.50.12780:FF:000025">
    <property type="entry name" value="luciferin 4-monooxygenase"/>
    <property type="match status" value="1"/>
</dbReference>
<dbReference type="SUPFAM" id="SSF56801">
    <property type="entry name" value="Acetyl-CoA synthetase-like"/>
    <property type="match status" value="1"/>
</dbReference>
<dbReference type="EnsemblMetazoa" id="SCAU015911-RA">
    <property type="protein sequence ID" value="SCAU015911-PA"/>
    <property type="gene ID" value="SCAU015911"/>
</dbReference>
<gene>
    <name evidence="5" type="primary">106080691</name>
</gene>